<evidence type="ECO:0000256" key="1">
    <source>
        <dbReference type="ARBA" id="ARBA00022737"/>
    </source>
</evidence>
<evidence type="ECO:0000256" key="3">
    <source>
        <dbReference type="SAM" id="SignalP"/>
    </source>
</evidence>
<reference evidence="4" key="1">
    <citation type="submission" date="2021-01" db="EMBL/GenBank/DDBJ databases">
        <authorList>
            <person name="Corre E."/>
            <person name="Pelletier E."/>
            <person name="Niang G."/>
            <person name="Scheremetjew M."/>
            <person name="Finn R."/>
            <person name="Kale V."/>
            <person name="Holt S."/>
            <person name="Cochrane G."/>
            <person name="Meng A."/>
            <person name="Brown T."/>
            <person name="Cohen L."/>
        </authorList>
    </citation>
    <scope>NUCLEOTIDE SEQUENCE</scope>
    <source>
        <strain evidence="4">ATCC 50979</strain>
    </source>
</reference>
<keyword evidence="3" id="KW-0732">Signal</keyword>
<dbReference type="Gene3D" id="1.25.40.20">
    <property type="entry name" value="Ankyrin repeat-containing domain"/>
    <property type="match status" value="1"/>
</dbReference>
<name>A0A7S1VUP3_9EUKA</name>
<keyword evidence="2" id="KW-0040">ANK repeat</keyword>
<proteinExistence type="predicted"/>
<sequence length="228" mass="24310">MITLVFFIATAFCLGTVDHGPTLLLRAIAKIDVETMEQLLTGTAPAIHPQTSNVEPVFVDNTDGMEKWKITPFFYAAFTNKADVLCLLRAHGANVNWRDEQGFTAVHAAAFKGAAEALSVLLSFNEVNLTAADADGLTPLLRACQGRTDDHLAAVRTLLQSGRASVDERDAQGRTCSQLLEPTAASTPGVTRGHPGMRAVLAEATARRNMARAAAEAAARRGLAEPDI</sequence>
<dbReference type="PANTHER" id="PTHR24198">
    <property type="entry name" value="ANKYRIN REPEAT AND PROTEIN KINASE DOMAIN-CONTAINING PROTEIN"/>
    <property type="match status" value="1"/>
</dbReference>
<dbReference type="SUPFAM" id="SSF48403">
    <property type="entry name" value="Ankyrin repeat"/>
    <property type="match status" value="1"/>
</dbReference>
<accession>A0A7S1VUP3</accession>
<evidence type="ECO:0000313" key="4">
    <source>
        <dbReference type="EMBL" id="CAD9309860.1"/>
    </source>
</evidence>
<gene>
    <name evidence="4" type="ORF">SSP0437_LOCUS12632</name>
</gene>
<dbReference type="AlphaFoldDB" id="A0A7S1VUP3"/>
<dbReference type="InterPro" id="IPR036770">
    <property type="entry name" value="Ankyrin_rpt-contain_sf"/>
</dbReference>
<keyword evidence="1" id="KW-0677">Repeat</keyword>
<feature type="signal peptide" evidence="3">
    <location>
        <begin position="1"/>
        <end position="15"/>
    </location>
</feature>
<feature type="chain" id="PRO_5030857542" evidence="3">
    <location>
        <begin position="16"/>
        <end position="228"/>
    </location>
</feature>
<dbReference type="EMBL" id="HBGL01016122">
    <property type="protein sequence ID" value="CAD9309860.1"/>
    <property type="molecule type" value="Transcribed_RNA"/>
</dbReference>
<organism evidence="4">
    <name type="scientific">Sexangularia sp. CB-2014</name>
    <dbReference type="NCBI Taxonomy" id="1486929"/>
    <lineage>
        <taxon>Eukaryota</taxon>
        <taxon>Amoebozoa</taxon>
        <taxon>Tubulinea</taxon>
        <taxon>Elardia</taxon>
        <taxon>Arcellinida</taxon>
        <taxon>Arcellinida incertae sedis</taxon>
        <taxon>Sexangularia</taxon>
    </lineage>
</organism>
<dbReference type="PANTHER" id="PTHR24198:SF165">
    <property type="entry name" value="ANKYRIN REPEAT-CONTAINING PROTEIN-RELATED"/>
    <property type="match status" value="1"/>
</dbReference>
<dbReference type="InterPro" id="IPR002110">
    <property type="entry name" value="Ankyrin_rpt"/>
</dbReference>
<dbReference type="Pfam" id="PF12796">
    <property type="entry name" value="Ank_2"/>
    <property type="match status" value="1"/>
</dbReference>
<evidence type="ECO:0000256" key="2">
    <source>
        <dbReference type="ARBA" id="ARBA00023043"/>
    </source>
</evidence>
<dbReference type="SMART" id="SM00248">
    <property type="entry name" value="ANK"/>
    <property type="match status" value="4"/>
</dbReference>
<protein>
    <submittedName>
        <fullName evidence="4">Uncharacterized protein</fullName>
    </submittedName>
</protein>